<dbReference type="PANTHER" id="PTHR46590:SF1">
    <property type="entry name" value="PHOSPHATIDYLINOSITOL TRANSFER PROTEIN CSR1"/>
    <property type="match status" value="1"/>
</dbReference>
<dbReference type="CDD" id="cd00170">
    <property type="entry name" value="SEC14"/>
    <property type="match status" value="1"/>
</dbReference>
<dbReference type="InterPro" id="IPR001251">
    <property type="entry name" value="CRAL-TRIO_dom"/>
</dbReference>
<dbReference type="SMART" id="SM00516">
    <property type="entry name" value="SEC14"/>
    <property type="match status" value="1"/>
</dbReference>
<dbReference type="Gene3D" id="3.40.525.10">
    <property type="entry name" value="CRAL-TRIO lipid binding domain"/>
    <property type="match status" value="1"/>
</dbReference>
<dbReference type="SUPFAM" id="SSF52087">
    <property type="entry name" value="CRAL/TRIO domain"/>
    <property type="match status" value="1"/>
</dbReference>
<sequence length="293" mass="34229">FEAELMSNIMEDHPDNLFIRYLKARKYDASLAFKMLYDCVTFLYFQEFREIIRAGERELLQLPLESGLFYFHGHDLEGNIILYINPRVHNPKETPIDEFSKVLLYIIAQGYLMIGDKKATVVVDLKGLSLSNVEYASVKFLSDILAYYFPEVLRRVIIVNAPWIFSGIWSVITSFLDPVVKDKVQFCSQEDLQKFIAPDQLATRLGGTNTHEFNYKTPKKEEVMTKPHDAEYNRLTVEREELFSSFTDKTREWLDGSPVEAERDTLAQKLSENFRELSPYIWSPAYYHRNGFI</sequence>
<dbReference type="InterPro" id="IPR036865">
    <property type="entry name" value="CRAL-TRIO_dom_sf"/>
</dbReference>
<name>A0A137P2U7_CONC2</name>
<reference evidence="2 3" key="1">
    <citation type="journal article" date="2015" name="Genome Biol. Evol.">
        <title>Phylogenomic analyses indicate that early fungi evolved digesting cell walls of algal ancestors of land plants.</title>
        <authorList>
            <person name="Chang Y."/>
            <person name="Wang S."/>
            <person name="Sekimoto S."/>
            <person name="Aerts A.L."/>
            <person name="Choi C."/>
            <person name="Clum A."/>
            <person name="LaButti K.M."/>
            <person name="Lindquist E.A."/>
            <person name="Yee Ngan C."/>
            <person name="Ohm R.A."/>
            <person name="Salamov A.A."/>
            <person name="Grigoriev I.V."/>
            <person name="Spatafora J.W."/>
            <person name="Berbee M.L."/>
        </authorList>
    </citation>
    <scope>NUCLEOTIDE SEQUENCE [LARGE SCALE GENOMIC DNA]</scope>
    <source>
        <strain evidence="2 3">NRRL 28638</strain>
    </source>
</reference>
<dbReference type="Pfam" id="PF00650">
    <property type="entry name" value="CRAL_TRIO"/>
    <property type="match status" value="1"/>
</dbReference>
<proteinExistence type="predicted"/>
<evidence type="ECO:0000259" key="1">
    <source>
        <dbReference type="PROSITE" id="PS50191"/>
    </source>
</evidence>
<gene>
    <name evidence="2" type="ORF">CONCODRAFT_24203</name>
</gene>
<dbReference type="EMBL" id="KQ964538">
    <property type="protein sequence ID" value="KXN69343.1"/>
    <property type="molecule type" value="Genomic_DNA"/>
</dbReference>
<feature type="domain" description="CRAL-TRIO" evidence="1">
    <location>
        <begin position="56"/>
        <end position="213"/>
    </location>
</feature>
<dbReference type="InterPro" id="IPR036273">
    <property type="entry name" value="CRAL/TRIO_N_dom_sf"/>
</dbReference>
<dbReference type="Proteomes" id="UP000070444">
    <property type="component" value="Unassembled WGS sequence"/>
</dbReference>
<dbReference type="SUPFAM" id="SSF46938">
    <property type="entry name" value="CRAL/TRIO N-terminal domain"/>
    <property type="match status" value="1"/>
</dbReference>
<keyword evidence="3" id="KW-1185">Reference proteome</keyword>
<evidence type="ECO:0000313" key="3">
    <source>
        <dbReference type="Proteomes" id="UP000070444"/>
    </source>
</evidence>
<organism evidence="2 3">
    <name type="scientific">Conidiobolus coronatus (strain ATCC 28846 / CBS 209.66 / NRRL 28638)</name>
    <name type="common">Delacroixia coronata</name>
    <dbReference type="NCBI Taxonomy" id="796925"/>
    <lineage>
        <taxon>Eukaryota</taxon>
        <taxon>Fungi</taxon>
        <taxon>Fungi incertae sedis</taxon>
        <taxon>Zoopagomycota</taxon>
        <taxon>Entomophthoromycotina</taxon>
        <taxon>Entomophthoromycetes</taxon>
        <taxon>Entomophthorales</taxon>
        <taxon>Ancylistaceae</taxon>
        <taxon>Conidiobolus</taxon>
    </lineage>
</organism>
<dbReference type="Pfam" id="PF03765">
    <property type="entry name" value="CRAL_TRIO_N"/>
    <property type="match status" value="1"/>
</dbReference>
<feature type="non-terminal residue" evidence="2">
    <location>
        <position position="293"/>
    </location>
</feature>
<dbReference type="SMART" id="SM01100">
    <property type="entry name" value="CRAL_TRIO_N"/>
    <property type="match status" value="1"/>
</dbReference>
<dbReference type="InterPro" id="IPR011074">
    <property type="entry name" value="CRAL/TRIO_N_dom"/>
</dbReference>
<dbReference type="PROSITE" id="PS50191">
    <property type="entry name" value="CRAL_TRIO"/>
    <property type="match status" value="1"/>
</dbReference>
<dbReference type="OMA" id="CITASEM"/>
<dbReference type="PANTHER" id="PTHR46590">
    <property type="entry name" value="PHOSPHATIDYLINOSITOL TRANSFER PROTEIN CSR1-RELATED"/>
    <property type="match status" value="1"/>
</dbReference>
<protein>
    <submittedName>
        <fullName evidence="2">CRAL/TRIO domain-containing protein</fullName>
    </submittedName>
</protein>
<dbReference type="InterPro" id="IPR052432">
    <property type="entry name" value="PITP/CRAL-TRIO"/>
</dbReference>
<evidence type="ECO:0000313" key="2">
    <source>
        <dbReference type="EMBL" id="KXN69343.1"/>
    </source>
</evidence>
<dbReference type="AlphaFoldDB" id="A0A137P2U7"/>
<accession>A0A137P2U7</accession>
<dbReference type="OrthoDB" id="43460at2759"/>
<feature type="non-terminal residue" evidence="2">
    <location>
        <position position="1"/>
    </location>
</feature>